<dbReference type="Pfam" id="PF00589">
    <property type="entry name" value="Phage_integrase"/>
    <property type="match status" value="1"/>
</dbReference>
<accession>A0ABT2UQ81</accession>
<evidence type="ECO:0000313" key="6">
    <source>
        <dbReference type="EMBL" id="MCU6796818.1"/>
    </source>
</evidence>
<evidence type="ECO:0000256" key="2">
    <source>
        <dbReference type="ARBA" id="ARBA00023172"/>
    </source>
</evidence>
<dbReference type="EMBL" id="JAOQIO010000110">
    <property type="protein sequence ID" value="MCU6796818.1"/>
    <property type="molecule type" value="Genomic_DNA"/>
</dbReference>
<dbReference type="PROSITE" id="PS51900">
    <property type="entry name" value="CB"/>
    <property type="match status" value="1"/>
</dbReference>
<dbReference type="PANTHER" id="PTHR30349:SF81">
    <property type="entry name" value="TYROSINE RECOMBINASE XERC"/>
    <property type="match status" value="1"/>
</dbReference>
<evidence type="ECO:0000256" key="1">
    <source>
        <dbReference type="ARBA" id="ARBA00023125"/>
    </source>
</evidence>
<feature type="domain" description="Core-binding (CB)" evidence="5">
    <location>
        <begin position="56"/>
        <end position="134"/>
    </location>
</feature>
<comment type="caution">
    <text evidence="6">The sequence shown here is derived from an EMBL/GenBank/DDBJ whole genome shotgun (WGS) entry which is preliminary data.</text>
</comment>
<dbReference type="Gene3D" id="1.10.443.10">
    <property type="entry name" value="Intergrase catalytic core"/>
    <property type="match status" value="1"/>
</dbReference>
<dbReference type="InterPro" id="IPR011010">
    <property type="entry name" value="DNA_brk_join_enz"/>
</dbReference>
<evidence type="ECO:0000256" key="3">
    <source>
        <dbReference type="PROSITE-ProRule" id="PRU01248"/>
    </source>
</evidence>
<proteinExistence type="predicted"/>
<feature type="domain" description="Tyr recombinase" evidence="4">
    <location>
        <begin position="157"/>
        <end position="352"/>
    </location>
</feature>
<organism evidence="6 7">
    <name type="scientific">Paenibacillus baimaensis</name>
    <dbReference type="NCBI Taxonomy" id="2982185"/>
    <lineage>
        <taxon>Bacteria</taxon>
        <taxon>Bacillati</taxon>
        <taxon>Bacillota</taxon>
        <taxon>Bacilli</taxon>
        <taxon>Bacillales</taxon>
        <taxon>Paenibacillaceae</taxon>
        <taxon>Paenibacillus</taxon>
    </lineage>
</organism>
<dbReference type="InterPro" id="IPR013762">
    <property type="entry name" value="Integrase-like_cat_sf"/>
</dbReference>
<name>A0ABT2UQ81_9BACL</name>
<dbReference type="PROSITE" id="PS51898">
    <property type="entry name" value="TYR_RECOMBINASE"/>
    <property type="match status" value="1"/>
</dbReference>
<dbReference type="InterPro" id="IPR050090">
    <property type="entry name" value="Tyrosine_recombinase_XerCD"/>
</dbReference>
<evidence type="ECO:0000313" key="7">
    <source>
        <dbReference type="Proteomes" id="UP001652445"/>
    </source>
</evidence>
<evidence type="ECO:0000259" key="5">
    <source>
        <dbReference type="PROSITE" id="PS51900"/>
    </source>
</evidence>
<dbReference type="RefSeq" id="WP_262687642.1">
    <property type="nucleotide sequence ID" value="NZ_JAOQIO010000110.1"/>
</dbReference>
<dbReference type="Proteomes" id="UP001652445">
    <property type="component" value="Unassembled WGS sequence"/>
</dbReference>
<gene>
    <name evidence="6" type="ORF">OB236_32305</name>
</gene>
<sequence length="363" mass="41725">MPIIENKSPLNHLRSDLQKVLANYSHEMVETVLNEMGVINGIPVPEKRDPSIQEAYEYYVASPRYLGLSTTSKKTYISELNQFNQFVFKQLSNNATLRNITKPAFLMEYLFETKNGNTRSKKSSFLRSFFEVTLGEFFGESIEELKRVLKIEWDRNVLPKALTKPQLSEVVQISAASRSGLRNFTIIMTFLSSGIRINELCNLQIGDVDKENSLLYVIPKGSEHVKKPRHINQLGLSILLNYINFTYGSHIKRLPKEEYNKLIVFSAQSGRTAIHSRTIEKFVKHIYEQCLTIPKDKKNQFSVHTFRHCFAVYGLDAGIDIFTLSKLLGHKDINSTSIYLRLFDDQLRKAIEKHPFAHSIGEQ</sequence>
<keyword evidence="1 3" id="KW-0238">DNA-binding</keyword>
<keyword evidence="7" id="KW-1185">Reference proteome</keyword>
<reference evidence="6 7" key="1">
    <citation type="submission" date="2022-09" db="EMBL/GenBank/DDBJ databases">
        <authorList>
            <person name="Han X.L."/>
            <person name="Wang Q."/>
            <person name="Lu T."/>
        </authorList>
    </citation>
    <scope>NUCLEOTIDE SEQUENCE [LARGE SCALE GENOMIC DNA]</scope>
    <source>
        <strain evidence="6 7">WQ 127069</strain>
    </source>
</reference>
<protein>
    <submittedName>
        <fullName evidence="6">Tyrosine-type recombinase/integrase</fullName>
    </submittedName>
</protein>
<keyword evidence="2" id="KW-0233">DNA recombination</keyword>
<dbReference type="InterPro" id="IPR002104">
    <property type="entry name" value="Integrase_catalytic"/>
</dbReference>
<evidence type="ECO:0000259" key="4">
    <source>
        <dbReference type="PROSITE" id="PS51898"/>
    </source>
</evidence>
<dbReference type="PANTHER" id="PTHR30349">
    <property type="entry name" value="PHAGE INTEGRASE-RELATED"/>
    <property type="match status" value="1"/>
</dbReference>
<dbReference type="InterPro" id="IPR044068">
    <property type="entry name" value="CB"/>
</dbReference>
<dbReference type="SUPFAM" id="SSF56349">
    <property type="entry name" value="DNA breaking-rejoining enzymes"/>
    <property type="match status" value="1"/>
</dbReference>